<feature type="compositionally biased region" description="Polar residues" evidence="1">
    <location>
        <begin position="133"/>
        <end position="148"/>
    </location>
</feature>
<evidence type="ECO:0000313" key="2">
    <source>
        <dbReference type="EMBL" id="KAF2482440.1"/>
    </source>
</evidence>
<evidence type="ECO:0000313" key="3">
    <source>
        <dbReference type="Proteomes" id="UP000799767"/>
    </source>
</evidence>
<feature type="compositionally biased region" description="Low complexity" evidence="1">
    <location>
        <begin position="66"/>
        <end position="76"/>
    </location>
</feature>
<accession>A0A6A6PQR6</accession>
<organism evidence="2 3">
    <name type="scientific">Neohortaea acidophila</name>
    <dbReference type="NCBI Taxonomy" id="245834"/>
    <lineage>
        <taxon>Eukaryota</taxon>
        <taxon>Fungi</taxon>
        <taxon>Dikarya</taxon>
        <taxon>Ascomycota</taxon>
        <taxon>Pezizomycotina</taxon>
        <taxon>Dothideomycetes</taxon>
        <taxon>Dothideomycetidae</taxon>
        <taxon>Mycosphaerellales</taxon>
        <taxon>Teratosphaeriaceae</taxon>
        <taxon>Neohortaea</taxon>
    </lineage>
</organism>
<feature type="compositionally biased region" description="Polar residues" evidence="1">
    <location>
        <begin position="30"/>
        <end position="55"/>
    </location>
</feature>
<reference evidence="2" key="1">
    <citation type="journal article" date="2020" name="Stud. Mycol.">
        <title>101 Dothideomycetes genomes: a test case for predicting lifestyles and emergence of pathogens.</title>
        <authorList>
            <person name="Haridas S."/>
            <person name="Albert R."/>
            <person name="Binder M."/>
            <person name="Bloem J."/>
            <person name="Labutti K."/>
            <person name="Salamov A."/>
            <person name="Andreopoulos B."/>
            <person name="Baker S."/>
            <person name="Barry K."/>
            <person name="Bills G."/>
            <person name="Bluhm B."/>
            <person name="Cannon C."/>
            <person name="Castanera R."/>
            <person name="Culley D."/>
            <person name="Daum C."/>
            <person name="Ezra D."/>
            <person name="Gonzalez J."/>
            <person name="Henrissat B."/>
            <person name="Kuo A."/>
            <person name="Liang C."/>
            <person name="Lipzen A."/>
            <person name="Lutzoni F."/>
            <person name="Magnuson J."/>
            <person name="Mondo S."/>
            <person name="Nolan M."/>
            <person name="Ohm R."/>
            <person name="Pangilinan J."/>
            <person name="Park H.-J."/>
            <person name="Ramirez L."/>
            <person name="Alfaro M."/>
            <person name="Sun H."/>
            <person name="Tritt A."/>
            <person name="Yoshinaga Y."/>
            <person name="Zwiers L.-H."/>
            <person name="Turgeon B."/>
            <person name="Goodwin S."/>
            <person name="Spatafora J."/>
            <person name="Crous P."/>
            <person name="Grigoriev I."/>
        </authorList>
    </citation>
    <scope>NUCLEOTIDE SEQUENCE</scope>
    <source>
        <strain evidence="2">CBS 113389</strain>
    </source>
</reference>
<dbReference type="EMBL" id="MU001636">
    <property type="protein sequence ID" value="KAF2482440.1"/>
    <property type="molecule type" value="Genomic_DNA"/>
</dbReference>
<gene>
    <name evidence="2" type="ORF">BDY17DRAFT_160146</name>
</gene>
<dbReference type="Proteomes" id="UP000799767">
    <property type="component" value="Unassembled WGS sequence"/>
</dbReference>
<dbReference type="RefSeq" id="XP_033589010.1">
    <property type="nucleotide sequence ID" value="XM_033729704.1"/>
</dbReference>
<feature type="compositionally biased region" description="Polar residues" evidence="1">
    <location>
        <begin position="89"/>
        <end position="110"/>
    </location>
</feature>
<feature type="compositionally biased region" description="Basic and acidic residues" evidence="1">
    <location>
        <begin position="154"/>
        <end position="164"/>
    </location>
</feature>
<dbReference type="GeneID" id="54470706"/>
<feature type="region of interest" description="Disordered" evidence="1">
    <location>
        <begin position="30"/>
        <end position="179"/>
    </location>
</feature>
<proteinExistence type="predicted"/>
<keyword evidence="3" id="KW-1185">Reference proteome</keyword>
<feature type="compositionally biased region" description="Basic and acidic residues" evidence="1">
    <location>
        <begin position="111"/>
        <end position="128"/>
    </location>
</feature>
<sequence length="179" mass="18989">MKRHFARPELGSGAFSETIPYQLSQSQVLPYTFTPSPNNSKATNLTRDSTHHSQTPPHPAPKTMLPRRLQPLTLTLSARLRTPHHPSARQFTHSARLTAGGSSEAFNPKTTRPEEQKESAGKEAKEGEVADTSPVSKTANTTNDPQTGGAQGSKSEDGAGKGERQGGSGHGSAPKAGKT</sequence>
<evidence type="ECO:0000256" key="1">
    <source>
        <dbReference type="SAM" id="MobiDB-lite"/>
    </source>
</evidence>
<protein>
    <submittedName>
        <fullName evidence="2">Uncharacterized protein</fullName>
    </submittedName>
</protein>
<dbReference type="AlphaFoldDB" id="A0A6A6PQR6"/>
<name>A0A6A6PQR6_9PEZI</name>